<dbReference type="InterPro" id="IPR006480">
    <property type="entry name" value="Phage_holin_4_1"/>
</dbReference>
<dbReference type="NCBIfam" id="TIGR01593">
    <property type="entry name" value="holin_tox_secr"/>
    <property type="match status" value="1"/>
</dbReference>
<keyword evidence="2 5" id="KW-0812">Transmembrane</keyword>
<keyword evidence="3 5" id="KW-1133">Transmembrane helix</keyword>
<evidence type="ECO:0000256" key="3">
    <source>
        <dbReference type="ARBA" id="ARBA00022989"/>
    </source>
</evidence>
<dbReference type="GO" id="GO:0033644">
    <property type="term" value="C:host cell membrane"/>
    <property type="evidence" value="ECO:0007669"/>
    <property type="project" value="UniProtKB-SubCell"/>
</dbReference>
<feature type="transmembrane region" description="Helical" evidence="5">
    <location>
        <begin position="30"/>
        <end position="49"/>
    </location>
</feature>
<evidence type="ECO:0000256" key="2">
    <source>
        <dbReference type="ARBA" id="ARBA00022692"/>
    </source>
</evidence>
<protein>
    <submittedName>
        <fullName evidence="6">Holin</fullName>
    </submittedName>
</protein>
<feature type="transmembrane region" description="Helical" evidence="5">
    <location>
        <begin position="61"/>
        <end position="82"/>
    </location>
</feature>
<name>A0A8S5M5X0_9CAUD</name>
<organism evidence="6">
    <name type="scientific">Siphoviridae sp. ctDwe1</name>
    <dbReference type="NCBI Taxonomy" id="2826200"/>
    <lineage>
        <taxon>Viruses</taxon>
        <taxon>Duplodnaviria</taxon>
        <taxon>Heunggongvirae</taxon>
        <taxon>Uroviricota</taxon>
        <taxon>Caudoviricetes</taxon>
    </lineage>
</organism>
<reference evidence="6" key="1">
    <citation type="journal article" date="2021" name="Proc. Natl. Acad. Sci. U.S.A.">
        <title>A Catalog of Tens of Thousands of Viruses from Human Metagenomes Reveals Hidden Associations with Chronic Diseases.</title>
        <authorList>
            <person name="Tisza M.J."/>
            <person name="Buck C.B."/>
        </authorList>
    </citation>
    <scope>NUCLEOTIDE SEQUENCE</scope>
    <source>
        <strain evidence="6">CtDwe1</strain>
    </source>
</reference>
<evidence type="ECO:0000256" key="5">
    <source>
        <dbReference type="SAM" id="Phobius"/>
    </source>
</evidence>
<dbReference type="EMBL" id="BK014827">
    <property type="protein sequence ID" value="DAD77544.1"/>
    <property type="molecule type" value="Genomic_DNA"/>
</dbReference>
<accession>A0A8S5M5X0</accession>
<evidence type="ECO:0000313" key="6">
    <source>
        <dbReference type="EMBL" id="DAD77544.1"/>
    </source>
</evidence>
<comment type="subcellular location">
    <subcellularLocation>
        <location evidence="1">Host membrane</location>
        <topology evidence="1">Multi-pass membrane protein</topology>
    </subcellularLocation>
</comment>
<keyword evidence="4 5" id="KW-0472">Membrane</keyword>
<dbReference type="Pfam" id="PF05105">
    <property type="entry name" value="Phage_holin_4_1"/>
    <property type="match status" value="1"/>
</dbReference>
<evidence type="ECO:0000256" key="4">
    <source>
        <dbReference type="ARBA" id="ARBA00023136"/>
    </source>
</evidence>
<proteinExistence type="predicted"/>
<evidence type="ECO:0000256" key="1">
    <source>
        <dbReference type="ARBA" id="ARBA00004301"/>
    </source>
</evidence>
<sequence>MGRLFRREILSVPYHILMFRQVQHMVDDPLIIAFTWCVITDVVTGYIRSAFIRKTNSTKGLLGLIKHTLVLISIISIYPYLISLGFDWLAQTMVWGFIINYLTSITENWGEMGLWLPPQVKQILVKLQSDYDATDYNAITGAKKSKGGK</sequence>